<dbReference type="PROSITE" id="PS00126">
    <property type="entry name" value="PDEASE_I_1"/>
    <property type="match status" value="1"/>
</dbReference>
<dbReference type="Proteomes" id="UP000515163">
    <property type="component" value="Unplaced"/>
</dbReference>
<dbReference type="SMART" id="SM00471">
    <property type="entry name" value="HDc"/>
    <property type="match status" value="1"/>
</dbReference>
<feature type="binding site" evidence="6">
    <location>
        <position position="398"/>
    </location>
    <ligand>
        <name>AMP</name>
        <dbReference type="ChEBI" id="CHEBI:456215"/>
    </ligand>
</feature>
<dbReference type="InParanoid" id="A0A6P8INA9"/>
<feature type="binding site" evidence="6">
    <location>
        <position position="288"/>
    </location>
    <ligand>
        <name>AMP</name>
        <dbReference type="ChEBI" id="CHEBI:456215"/>
    </ligand>
</feature>
<comment type="similarity">
    <text evidence="1 8">Belongs to the cyclic nucleotide phosphodiesterase family.</text>
</comment>
<dbReference type="InterPro" id="IPR003018">
    <property type="entry name" value="GAF"/>
</dbReference>
<feature type="binding site" evidence="7">
    <location>
        <position position="398"/>
    </location>
    <ligand>
        <name>Zn(2+)</name>
        <dbReference type="ChEBI" id="CHEBI:29105"/>
        <label>1</label>
    </ligand>
</feature>
<dbReference type="GO" id="GO:0007165">
    <property type="term" value="P:signal transduction"/>
    <property type="evidence" value="ECO:0007669"/>
    <property type="project" value="InterPro"/>
</dbReference>
<dbReference type="Pfam" id="PF00233">
    <property type="entry name" value="PDEase_I"/>
    <property type="match status" value="1"/>
</dbReference>
<dbReference type="Pfam" id="PF01590">
    <property type="entry name" value="GAF"/>
    <property type="match status" value="1"/>
</dbReference>
<dbReference type="KEGG" id="aten:116303173"/>
<evidence type="ECO:0000256" key="5">
    <source>
        <dbReference type="PIRSR" id="PIRSR623088-1"/>
    </source>
</evidence>
<dbReference type="InterPro" id="IPR023088">
    <property type="entry name" value="PDEase"/>
</dbReference>
<dbReference type="GeneID" id="116303173"/>
<proteinExistence type="inferred from homology"/>
<accession>A0A6P8INA9</accession>
<keyword evidence="10" id="KW-1185">Reference proteome</keyword>
<dbReference type="Gene3D" id="3.30.450.40">
    <property type="match status" value="1"/>
</dbReference>
<dbReference type="Gene3D" id="1.10.1300.10">
    <property type="entry name" value="3'5'-cyclic nucleotide phosphodiesterase, catalytic domain"/>
    <property type="match status" value="1"/>
</dbReference>
<evidence type="ECO:0000256" key="6">
    <source>
        <dbReference type="PIRSR" id="PIRSR623088-2"/>
    </source>
</evidence>
<name>A0A6P8INA9_ACTTE</name>
<feature type="active site" description="Proton donor" evidence="5">
    <location>
        <position position="250"/>
    </location>
</feature>
<dbReference type="EC" id="3.1.4.-" evidence="8"/>
<evidence type="ECO:0000313" key="11">
    <source>
        <dbReference type="RefSeq" id="XP_031568531.1"/>
    </source>
</evidence>
<dbReference type="SUPFAM" id="SSF109604">
    <property type="entry name" value="HD-domain/PDEase-like"/>
    <property type="match status" value="1"/>
</dbReference>
<dbReference type="SMART" id="SM00065">
    <property type="entry name" value="GAF"/>
    <property type="match status" value="1"/>
</dbReference>
<keyword evidence="2" id="KW-0140">cGMP</keyword>
<evidence type="ECO:0000313" key="10">
    <source>
        <dbReference type="Proteomes" id="UP000515163"/>
    </source>
</evidence>
<evidence type="ECO:0000256" key="3">
    <source>
        <dbReference type="ARBA" id="ARBA00022723"/>
    </source>
</evidence>
<protein>
    <recommendedName>
        <fullName evidence="8">Phosphodiesterase</fullName>
        <ecNumber evidence="8">3.1.4.-</ecNumber>
    </recommendedName>
</protein>
<feature type="binding site" evidence="7">
    <location>
        <position position="288"/>
    </location>
    <ligand>
        <name>Zn(2+)</name>
        <dbReference type="ChEBI" id="CHEBI:29105"/>
        <label>1</label>
    </ligand>
</feature>
<dbReference type="FunFam" id="1.10.1300.10:FF:000003">
    <property type="entry name" value="Phosphodiesterase"/>
    <property type="match status" value="1"/>
</dbReference>
<dbReference type="InterPro" id="IPR036971">
    <property type="entry name" value="PDEase_catalytic_dom_sf"/>
</dbReference>
<sequence length="516" mass="60135">MDVVIEKIMAFAKKLVNADRCSLFLLDTKTNELYANLFDEGDEDGTGFKFKNGLEIRFEATKGIAGYVASKGMILNIRDAYRDHRFNREVDMKTGYTTRNILCVPVRCKGSIIGVVQMVNSYRGFFSTEDAQSFEMFAGYCGLALHYSQVYNCLCRAQQKHQVALEVLTYHCRGTDKEIEEFAMGSQLAMVPPDFYSWDFDIHQDYDLLTKYFIHMTQDFFESCQIKVDLETIVRFTLMVRKCYRDIPYHNWAHAFSVSHSVYILLRKNKNLSPLEKLSLYIAGICHDVDHRGKNNAFMLQTKTPLANLYTTSTMEWHHFHQGVFILENEGHNVFGHLNPVDYRSVLEGLQEAILATDLALFFGTRSDLEKIHQDNSFDWENEEHRSLIRRLIMTACDLCTSAKPWHVQKTAVKLVFEEFYTQGDEEKQKGVDPLPMMDRTRKKELPQNQVGFLKGIVKPCFLLLQCYINDMEHLMYNIENNLAQWEKIDLRQRSQTQLLIPEEERIQRSLSFIDY</sequence>
<feature type="binding site" evidence="6">
    <location>
        <position position="450"/>
    </location>
    <ligand>
        <name>AMP</name>
        <dbReference type="ChEBI" id="CHEBI:456215"/>
    </ligand>
</feature>
<dbReference type="InterPro" id="IPR023174">
    <property type="entry name" value="PDEase_CS"/>
</dbReference>
<dbReference type="InterPro" id="IPR002073">
    <property type="entry name" value="PDEase_catalytic_dom"/>
</dbReference>
<gene>
    <name evidence="11" type="primary">LOC116303173</name>
</gene>
<dbReference type="AlphaFoldDB" id="A0A6P8INA9"/>
<evidence type="ECO:0000256" key="2">
    <source>
        <dbReference type="ARBA" id="ARBA00022535"/>
    </source>
</evidence>
<evidence type="ECO:0000256" key="8">
    <source>
        <dbReference type="RuleBase" id="RU363067"/>
    </source>
</evidence>
<feature type="binding site" evidence="7">
    <location>
        <position position="287"/>
    </location>
    <ligand>
        <name>Zn(2+)</name>
        <dbReference type="ChEBI" id="CHEBI:29105"/>
        <label>1</label>
    </ligand>
</feature>
<dbReference type="PANTHER" id="PTHR11347">
    <property type="entry name" value="CYCLIC NUCLEOTIDE PHOSPHODIESTERASE"/>
    <property type="match status" value="1"/>
</dbReference>
<dbReference type="InterPro" id="IPR029016">
    <property type="entry name" value="GAF-like_dom_sf"/>
</dbReference>
<feature type="domain" description="PDEase" evidence="9">
    <location>
        <begin position="180"/>
        <end position="493"/>
    </location>
</feature>
<dbReference type="SUPFAM" id="SSF55781">
    <property type="entry name" value="GAF domain-like"/>
    <property type="match status" value="1"/>
</dbReference>
<reference evidence="11" key="1">
    <citation type="submission" date="2025-08" db="UniProtKB">
        <authorList>
            <consortium name="RefSeq"/>
        </authorList>
    </citation>
    <scope>IDENTIFICATION</scope>
</reference>
<evidence type="ECO:0000256" key="7">
    <source>
        <dbReference type="PIRSR" id="PIRSR623088-3"/>
    </source>
</evidence>
<dbReference type="PRINTS" id="PR00387">
    <property type="entry name" value="PDIESTERASE1"/>
</dbReference>
<dbReference type="RefSeq" id="XP_031568531.1">
    <property type="nucleotide sequence ID" value="XM_031712671.1"/>
</dbReference>
<evidence type="ECO:0000256" key="1">
    <source>
        <dbReference type="ARBA" id="ARBA00007648"/>
    </source>
</evidence>
<feature type="binding site" evidence="7">
    <location>
        <position position="254"/>
    </location>
    <ligand>
        <name>Zn(2+)</name>
        <dbReference type="ChEBI" id="CHEBI:29105"/>
        <label>1</label>
    </ligand>
</feature>
<comment type="cofactor">
    <cofactor evidence="8">
        <name>a divalent metal cation</name>
        <dbReference type="ChEBI" id="CHEBI:60240"/>
    </cofactor>
    <text evidence="8">Binds 2 divalent metal cations per subunit. Site 1 may preferentially bind zinc ions, while site 2 has a preference for magnesium and/or manganese ions.</text>
</comment>
<organism evidence="10 11">
    <name type="scientific">Actinia tenebrosa</name>
    <name type="common">Australian red waratah sea anemone</name>
    <dbReference type="NCBI Taxonomy" id="6105"/>
    <lineage>
        <taxon>Eukaryota</taxon>
        <taxon>Metazoa</taxon>
        <taxon>Cnidaria</taxon>
        <taxon>Anthozoa</taxon>
        <taxon>Hexacorallia</taxon>
        <taxon>Actiniaria</taxon>
        <taxon>Actiniidae</taxon>
        <taxon>Actinia</taxon>
    </lineage>
</organism>
<dbReference type="GO" id="GO:0046872">
    <property type="term" value="F:metal ion binding"/>
    <property type="evidence" value="ECO:0007669"/>
    <property type="project" value="UniProtKB-KW"/>
</dbReference>
<dbReference type="CDD" id="cd00077">
    <property type="entry name" value="HDc"/>
    <property type="match status" value="1"/>
</dbReference>
<dbReference type="FunFam" id="3.30.450.40:FF:000005">
    <property type="entry name" value="Phosphodiesterase"/>
    <property type="match status" value="1"/>
</dbReference>
<feature type="binding site" evidence="7">
    <location>
        <position position="288"/>
    </location>
    <ligand>
        <name>Zn(2+)</name>
        <dbReference type="ChEBI" id="CHEBI:29105"/>
        <label>2</label>
    </ligand>
</feature>
<dbReference type="OrthoDB" id="295473at2759"/>
<evidence type="ECO:0000256" key="4">
    <source>
        <dbReference type="ARBA" id="ARBA00022801"/>
    </source>
</evidence>
<evidence type="ECO:0000259" key="9">
    <source>
        <dbReference type="PROSITE" id="PS51845"/>
    </source>
</evidence>
<feature type="binding site" evidence="6">
    <location>
        <begin position="250"/>
        <end position="254"/>
    </location>
    <ligand>
        <name>AMP</name>
        <dbReference type="ChEBI" id="CHEBI:456215"/>
    </ligand>
</feature>
<dbReference type="InterPro" id="IPR003607">
    <property type="entry name" value="HD/PDEase_dom"/>
</dbReference>
<dbReference type="GO" id="GO:0004114">
    <property type="term" value="F:3',5'-cyclic-nucleotide phosphodiesterase activity"/>
    <property type="evidence" value="ECO:0007669"/>
    <property type="project" value="InterPro"/>
</dbReference>
<keyword evidence="3 7" id="KW-0479">Metal-binding</keyword>
<dbReference type="PROSITE" id="PS51845">
    <property type="entry name" value="PDEASE_I_2"/>
    <property type="match status" value="1"/>
</dbReference>
<keyword evidence="4 8" id="KW-0378">Hydrolase</keyword>